<feature type="domain" description="RNase NYN" evidence="1">
    <location>
        <begin position="7"/>
        <end position="96"/>
    </location>
</feature>
<dbReference type="Pfam" id="PF11977">
    <property type="entry name" value="RNase_Zc3h12a"/>
    <property type="match status" value="1"/>
</dbReference>
<protein>
    <recommendedName>
        <fullName evidence="1">RNase NYN domain-containing protein</fullName>
    </recommendedName>
</protein>
<proteinExistence type="predicted"/>
<reference evidence="2" key="1">
    <citation type="journal article" date="2020" name="Ecol. Evol.">
        <title>Genome structure and content of the rice root-knot nematode (Meloidogyne graminicola).</title>
        <authorList>
            <person name="Phan N.T."/>
            <person name="Danchin E.G.J."/>
            <person name="Klopp C."/>
            <person name="Perfus-Barbeoch L."/>
            <person name="Kozlowski D.K."/>
            <person name="Koutsovoulos G.D."/>
            <person name="Lopez-Roques C."/>
            <person name="Bouchez O."/>
            <person name="Zahm M."/>
            <person name="Besnard G."/>
            <person name="Bellafiore S."/>
        </authorList>
    </citation>
    <scope>NUCLEOTIDE SEQUENCE</scope>
    <source>
        <strain evidence="2">VN-18</strain>
    </source>
</reference>
<keyword evidence="3" id="KW-1185">Reference proteome</keyword>
<sequence length="235" mass="27531">MIFDVRVFLSISYMSQNKVSNLFILKEFKSLGILTVVPPNVHDDIAILEYATQVGGFIVSNDKFREFKYCPKMSKCTKCVERTIRFTFKQQKKKLNFNENKEKGNFKYFGSSSSECSLPPNKGKIDLDNFQLGMELQMELNPDLCTSNINTNIDFLLVYSYRIQRSKFRQTQTLCLIQVMLDFIQLEFSFIHGLKPQPLNYFKGHIPPAKFSSFLMHFDKHKNLRQQQQDNIFII</sequence>
<dbReference type="EMBL" id="JABEBT010000076">
    <property type="protein sequence ID" value="KAF7633451.1"/>
    <property type="molecule type" value="Genomic_DNA"/>
</dbReference>
<dbReference type="AlphaFoldDB" id="A0A8S9ZJK5"/>
<dbReference type="Gene3D" id="3.40.50.11980">
    <property type="match status" value="1"/>
</dbReference>
<name>A0A8S9ZJK5_9BILA</name>
<evidence type="ECO:0000313" key="3">
    <source>
        <dbReference type="Proteomes" id="UP000605970"/>
    </source>
</evidence>
<gene>
    <name evidence="2" type="ORF">Mgra_00007139</name>
</gene>
<evidence type="ECO:0000259" key="1">
    <source>
        <dbReference type="Pfam" id="PF11977"/>
    </source>
</evidence>
<dbReference type="InterPro" id="IPR021869">
    <property type="entry name" value="RNase_Zc3h12_NYN"/>
</dbReference>
<accession>A0A8S9ZJK5</accession>
<organism evidence="2 3">
    <name type="scientific">Meloidogyne graminicola</name>
    <dbReference type="NCBI Taxonomy" id="189291"/>
    <lineage>
        <taxon>Eukaryota</taxon>
        <taxon>Metazoa</taxon>
        <taxon>Ecdysozoa</taxon>
        <taxon>Nematoda</taxon>
        <taxon>Chromadorea</taxon>
        <taxon>Rhabditida</taxon>
        <taxon>Tylenchina</taxon>
        <taxon>Tylenchomorpha</taxon>
        <taxon>Tylenchoidea</taxon>
        <taxon>Meloidogynidae</taxon>
        <taxon>Meloidogyninae</taxon>
        <taxon>Meloidogyne</taxon>
    </lineage>
</organism>
<evidence type="ECO:0000313" key="2">
    <source>
        <dbReference type="EMBL" id="KAF7633451.1"/>
    </source>
</evidence>
<comment type="caution">
    <text evidence="2">The sequence shown here is derived from an EMBL/GenBank/DDBJ whole genome shotgun (WGS) entry which is preliminary data.</text>
</comment>
<dbReference type="Proteomes" id="UP000605970">
    <property type="component" value="Unassembled WGS sequence"/>
</dbReference>